<evidence type="ECO:0000313" key="2">
    <source>
        <dbReference type="EMBL" id="GJD46112.1"/>
    </source>
</evidence>
<dbReference type="Proteomes" id="UP001055117">
    <property type="component" value="Unassembled WGS sequence"/>
</dbReference>
<keyword evidence="3" id="KW-1185">Reference proteome</keyword>
<evidence type="ECO:0000256" key="1">
    <source>
        <dbReference type="SAM" id="SignalP"/>
    </source>
</evidence>
<feature type="chain" id="PRO_5047088326" description="Large exoprotein involved in heme utilization or adhesion" evidence="1">
    <location>
        <begin position="37"/>
        <end position="135"/>
    </location>
</feature>
<proteinExistence type="predicted"/>
<keyword evidence="1" id="KW-0732">Signal</keyword>
<organism evidence="2 3">
    <name type="scientific">Methylobacterium cerastii</name>
    <dbReference type="NCBI Taxonomy" id="932741"/>
    <lineage>
        <taxon>Bacteria</taxon>
        <taxon>Pseudomonadati</taxon>
        <taxon>Pseudomonadota</taxon>
        <taxon>Alphaproteobacteria</taxon>
        <taxon>Hyphomicrobiales</taxon>
        <taxon>Methylobacteriaceae</taxon>
        <taxon>Methylobacterium</taxon>
    </lineage>
</organism>
<reference evidence="2 3" key="1">
    <citation type="journal article" date="2021" name="Front. Microbiol.">
        <title>Comprehensive Comparative Genomics and Phenotyping of Methylobacterium Species.</title>
        <authorList>
            <person name="Alessa O."/>
            <person name="Ogura Y."/>
            <person name="Fujitani Y."/>
            <person name="Takami H."/>
            <person name="Hayashi T."/>
            <person name="Sahin N."/>
            <person name="Tani A."/>
        </authorList>
    </citation>
    <scope>NUCLEOTIDE SEQUENCE [LARGE SCALE GENOMIC DNA]</scope>
    <source>
        <strain evidence="2 3">DSM 23679</strain>
    </source>
</reference>
<feature type="signal peptide" evidence="1">
    <location>
        <begin position="1"/>
        <end position="36"/>
    </location>
</feature>
<gene>
    <name evidence="2" type="ORF">AFCDBAGC_3992</name>
</gene>
<dbReference type="EMBL" id="BPQG01000068">
    <property type="protein sequence ID" value="GJD46112.1"/>
    <property type="molecule type" value="Genomic_DNA"/>
</dbReference>
<evidence type="ECO:0000313" key="3">
    <source>
        <dbReference type="Proteomes" id="UP001055117"/>
    </source>
</evidence>
<sequence>MPPFSTSLSSISPVLTAKLAALALTVACAAIAPAAAAEPSFDGRWSVSATVEDGGCTGPYRYPIVIRAGVVDDDGGSGADASGRVGEDGRIVGSIKSGLASIAVEGQLRASAGSGRWTLAGPIACSGRWTASKAG</sequence>
<accession>A0ABQ4QLR9</accession>
<evidence type="ECO:0008006" key="4">
    <source>
        <dbReference type="Google" id="ProtNLM"/>
    </source>
</evidence>
<comment type="caution">
    <text evidence="2">The sequence shown here is derived from an EMBL/GenBank/DDBJ whole genome shotgun (WGS) entry which is preliminary data.</text>
</comment>
<name>A0ABQ4QLR9_9HYPH</name>
<protein>
    <recommendedName>
        <fullName evidence="4">Large exoprotein involved in heme utilization or adhesion</fullName>
    </recommendedName>
</protein>